<evidence type="ECO:0000256" key="9">
    <source>
        <dbReference type="ARBA" id="ARBA00022833"/>
    </source>
</evidence>
<evidence type="ECO:0000256" key="2">
    <source>
        <dbReference type="ARBA" id="ARBA00004236"/>
    </source>
</evidence>
<dbReference type="Pfam" id="PF11838">
    <property type="entry name" value="ERAP1_C"/>
    <property type="match status" value="1"/>
</dbReference>
<dbReference type="Proteomes" id="UP001430953">
    <property type="component" value="Unassembled WGS sequence"/>
</dbReference>
<evidence type="ECO:0000256" key="1">
    <source>
        <dbReference type="ARBA" id="ARBA00001947"/>
    </source>
</evidence>
<protein>
    <recommendedName>
        <fullName evidence="14">ERAP1-like C-terminal domain-containing protein</fullName>
    </recommendedName>
</protein>
<evidence type="ECO:0000256" key="10">
    <source>
        <dbReference type="ARBA" id="ARBA00023049"/>
    </source>
</evidence>
<dbReference type="PANTHER" id="PTHR11533:SF276">
    <property type="entry name" value="GLUTAMYL AMINOPEPTIDASE"/>
    <property type="match status" value="1"/>
</dbReference>
<evidence type="ECO:0000256" key="4">
    <source>
        <dbReference type="ARBA" id="ARBA00022438"/>
    </source>
</evidence>
<keyword evidence="10" id="KW-0482">Metalloprotease</keyword>
<gene>
    <name evidence="15" type="ORF">PUN28_000323</name>
</gene>
<dbReference type="GO" id="GO:0043171">
    <property type="term" value="P:peptide catabolic process"/>
    <property type="evidence" value="ECO:0007669"/>
    <property type="project" value="TreeGrafter"/>
</dbReference>
<dbReference type="GO" id="GO:0006508">
    <property type="term" value="P:proteolysis"/>
    <property type="evidence" value="ECO:0007669"/>
    <property type="project" value="UniProtKB-KW"/>
</dbReference>
<organism evidence="15 16">
    <name type="scientific">Cardiocondyla obscurior</name>
    <dbReference type="NCBI Taxonomy" id="286306"/>
    <lineage>
        <taxon>Eukaryota</taxon>
        <taxon>Metazoa</taxon>
        <taxon>Ecdysozoa</taxon>
        <taxon>Arthropoda</taxon>
        <taxon>Hexapoda</taxon>
        <taxon>Insecta</taxon>
        <taxon>Pterygota</taxon>
        <taxon>Neoptera</taxon>
        <taxon>Endopterygota</taxon>
        <taxon>Hymenoptera</taxon>
        <taxon>Apocrita</taxon>
        <taxon>Aculeata</taxon>
        <taxon>Formicoidea</taxon>
        <taxon>Formicidae</taxon>
        <taxon>Myrmicinae</taxon>
        <taxon>Cardiocondyla</taxon>
    </lineage>
</organism>
<feature type="domain" description="ERAP1-like C-terminal" evidence="14">
    <location>
        <begin position="168"/>
        <end position="472"/>
    </location>
</feature>
<keyword evidence="13" id="KW-0325">Glycoprotein</keyword>
<keyword evidence="8" id="KW-0378">Hydrolase</keyword>
<dbReference type="Gene3D" id="1.25.50.20">
    <property type="match status" value="1"/>
</dbReference>
<dbReference type="FunFam" id="1.25.50.20:FF:000001">
    <property type="entry name" value="Aminopeptidase"/>
    <property type="match status" value="1"/>
</dbReference>
<dbReference type="GO" id="GO:0008270">
    <property type="term" value="F:zinc ion binding"/>
    <property type="evidence" value="ECO:0007669"/>
    <property type="project" value="TreeGrafter"/>
</dbReference>
<keyword evidence="11" id="KW-0472">Membrane</keyword>
<evidence type="ECO:0000256" key="13">
    <source>
        <dbReference type="ARBA" id="ARBA00023180"/>
    </source>
</evidence>
<dbReference type="InterPro" id="IPR042097">
    <property type="entry name" value="Aminopeptidase_N-like_N_sf"/>
</dbReference>
<keyword evidence="6" id="KW-0645">Protease</keyword>
<dbReference type="GO" id="GO:0005737">
    <property type="term" value="C:cytoplasm"/>
    <property type="evidence" value="ECO:0007669"/>
    <property type="project" value="TreeGrafter"/>
</dbReference>
<evidence type="ECO:0000256" key="6">
    <source>
        <dbReference type="ARBA" id="ARBA00022670"/>
    </source>
</evidence>
<accession>A0AAW2GYV3</accession>
<evidence type="ECO:0000313" key="15">
    <source>
        <dbReference type="EMBL" id="KAL0132491.1"/>
    </source>
</evidence>
<evidence type="ECO:0000256" key="12">
    <source>
        <dbReference type="ARBA" id="ARBA00023157"/>
    </source>
</evidence>
<keyword evidence="12" id="KW-1015">Disulfide bond</keyword>
<dbReference type="EMBL" id="JADYXP020000001">
    <property type="protein sequence ID" value="KAL0132491.1"/>
    <property type="molecule type" value="Genomic_DNA"/>
</dbReference>
<dbReference type="PANTHER" id="PTHR11533">
    <property type="entry name" value="PROTEASE M1 ZINC METALLOPROTEASE"/>
    <property type="match status" value="1"/>
</dbReference>
<name>A0AAW2GYV3_9HYME</name>
<dbReference type="InterPro" id="IPR024571">
    <property type="entry name" value="ERAP1-like_C_dom"/>
</dbReference>
<dbReference type="GO" id="GO:0070006">
    <property type="term" value="F:metalloaminopeptidase activity"/>
    <property type="evidence" value="ECO:0007669"/>
    <property type="project" value="TreeGrafter"/>
</dbReference>
<evidence type="ECO:0000256" key="7">
    <source>
        <dbReference type="ARBA" id="ARBA00022723"/>
    </source>
</evidence>
<dbReference type="SUPFAM" id="SSF63737">
    <property type="entry name" value="Leukotriene A4 hydrolase N-terminal domain"/>
    <property type="match status" value="1"/>
</dbReference>
<comment type="caution">
    <text evidence="15">The sequence shown here is derived from an EMBL/GenBank/DDBJ whole genome shotgun (WGS) entry which is preliminary data.</text>
</comment>
<evidence type="ECO:0000256" key="3">
    <source>
        <dbReference type="ARBA" id="ARBA00010136"/>
    </source>
</evidence>
<dbReference type="GO" id="GO:0005615">
    <property type="term" value="C:extracellular space"/>
    <property type="evidence" value="ECO:0007669"/>
    <property type="project" value="TreeGrafter"/>
</dbReference>
<evidence type="ECO:0000256" key="8">
    <source>
        <dbReference type="ARBA" id="ARBA00022801"/>
    </source>
</evidence>
<keyword evidence="9" id="KW-0862">Zinc</keyword>
<evidence type="ECO:0000259" key="14">
    <source>
        <dbReference type="Pfam" id="PF11838"/>
    </source>
</evidence>
<evidence type="ECO:0000313" key="16">
    <source>
        <dbReference type="Proteomes" id="UP001430953"/>
    </source>
</evidence>
<keyword evidence="4" id="KW-0031">Aminopeptidase</keyword>
<keyword evidence="5" id="KW-1003">Cell membrane</keyword>
<dbReference type="AlphaFoldDB" id="A0AAW2GYV3"/>
<comment type="cofactor">
    <cofactor evidence="1">
        <name>Zn(2+)</name>
        <dbReference type="ChEBI" id="CHEBI:29105"/>
    </cofactor>
</comment>
<proteinExistence type="inferred from homology"/>
<comment type="similarity">
    <text evidence="3">Belongs to the peptidase M1 family.</text>
</comment>
<evidence type="ECO:0000256" key="11">
    <source>
        <dbReference type="ARBA" id="ARBA00023136"/>
    </source>
</evidence>
<keyword evidence="7" id="KW-0479">Metal-binding</keyword>
<evidence type="ECO:0000256" key="5">
    <source>
        <dbReference type="ARBA" id="ARBA00022475"/>
    </source>
</evidence>
<reference evidence="15 16" key="1">
    <citation type="submission" date="2023-03" db="EMBL/GenBank/DDBJ databases">
        <title>High recombination rates correlate with genetic variation in Cardiocondyla obscurior ants.</title>
        <authorList>
            <person name="Errbii M."/>
        </authorList>
    </citation>
    <scope>NUCLEOTIDE SEQUENCE [LARGE SCALE GENOMIC DNA]</scope>
    <source>
        <strain evidence="15">Alpha-2009</strain>
        <tissue evidence="15">Whole body</tissue>
    </source>
</reference>
<comment type="subcellular location">
    <subcellularLocation>
        <location evidence="2">Cell membrane</location>
    </subcellularLocation>
</comment>
<sequence length="496" mass="57290">MSATDETFRLPREVIPITYDLLLHPKLQKGTFSGKVTILIDVRDDRRTIALHQKDLNITSAKLTTYGLNEDYEIDISSISQPTKYEIFVISTKNEIKSGLYNLSLEFTGNLRDKIIGFYSSTYRYNNETRYIATTKFEPTYARQSFPCFDEPEFKAEFLVKLVYPMDDCYSALSNMDVKKLPAADRANLLDDLFSLADAAELEYDIVMDVIMYLTEEYHALPWTVVKSKLMTMYKLLASTNENHLVESFQSYVIELVRAIYNDISWTIDTVEDTSLTQIDNRARAVVIELACAMGLPECLKKAGELFDDWLLLQKPQHPDISELIYYYGTRYHSDENKWRGMLEKFKHETDPSEKNKLMAGLAGIHSTKLLREYITLVTDEKYVRTQDFLKCLTIISKNPDGTSLVWDWVRENWGFLVNRYSLNDRYLGELIPSVTSSFATQTKLDEIKAFFEKYPEAGAGAESRAKTLETVTKNIKWLAKNSKPLNNWLQKNLHL</sequence>
<dbReference type="InterPro" id="IPR050344">
    <property type="entry name" value="Peptidase_M1_aminopeptidases"/>
</dbReference>
<dbReference type="GO" id="GO:0042277">
    <property type="term" value="F:peptide binding"/>
    <property type="evidence" value="ECO:0007669"/>
    <property type="project" value="TreeGrafter"/>
</dbReference>
<dbReference type="GO" id="GO:0005886">
    <property type="term" value="C:plasma membrane"/>
    <property type="evidence" value="ECO:0007669"/>
    <property type="project" value="UniProtKB-SubCell"/>
</dbReference>
<keyword evidence="16" id="KW-1185">Reference proteome</keyword>